<organism evidence="3">
    <name type="scientific">Candida tenuis (strain ATCC 10573 / BCRC 21748 / CBS 615 / JCM 9827 / NBRC 10315 / NRRL Y-1498 / VKM Y-70)</name>
    <name type="common">Yeast</name>
    <name type="synonym">Yamadazyma tenuis</name>
    <dbReference type="NCBI Taxonomy" id="590646"/>
    <lineage>
        <taxon>Eukaryota</taxon>
        <taxon>Fungi</taxon>
        <taxon>Dikarya</taxon>
        <taxon>Ascomycota</taxon>
        <taxon>Saccharomycotina</taxon>
        <taxon>Pichiomycetes</taxon>
        <taxon>Debaryomycetaceae</taxon>
        <taxon>Yamadazyma</taxon>
    </lineage>
</organism>
<feature type="compositionally biased region" description="Low complexity" evidence="1">
    <location>
        <begin position="209"/>
        <end position="222"/>
    </location>
</feature>
<reference evidence="2 3" key="1">
    <citation type="journal article" date="2011" name="Proc. Natl. Acad. Sci. U.S.A.">
        <title>Comparative genomics of xylose-fermenting fungi for enhanced biofuel production.</title>
        <authorList>
            <person name="Wohlbach D.J."/>
            <person name="Kuo A."/>
            <person name="Sato T.K."/>
            <person name="Potts K.M."/>
            <person name="Salamov A.A."/>
            <person name="LaButti K.M."/>
            <person name="Sun H."/>
            <person name="Clum A."/>
            <person name="Pangilinan J.L."/>
            <person name="Lindquist E.A."/>
            <person name="Lucas S."/>
            <person name="Lapidus A."/>
            <person name="Jin M."/>
            <person name="Gunawan C."/>
            <person name="Balan V."/>
            <person name="Dale B.E."/>
            <person name="Jeffries T.W."/>
            <person name="Zinkel R."/>
            <person name="Barry K.W."/>
            <person name="Grigoriev I.V."/>
            <person name="Gasch A.P."/>
        </authorList>
    </citation>
    <scope>NUCLEOTIDE SEQUENCE [LARGE SCALE GENOMIC DNA]</scope>
    <source>
        <strain evidence="2">ATCC 10573</strain>
        <strain evidence="3">ATCC 10573 / BCRC 21748 / CBS 615 / JCM 9827 / NBRC 10315 / NRRL Y-1498 / VKM Y-70</strain>
    </source>
</reference>
<evidence type="ECO:0000313" key="2">
    <source>
        <dbReference type="EMBL" id="EGV60727.1"/>
    </source>
</evidence>
<feature type="region of interest" description="Disordered" evidence="1">
    <location>
        <begin position="38"/>
        <end position="57"/>
    </location>
</feature>
<feature type="region of interest" description="Disordered" evidence="1">
    <location>
        <begin position="189"/>
        <end position="222"/>
    </location>
</feature>
<protein>
    <submittedName>
        <fullName evidence="2">Uncharacterized protein</fullName>
    </submittedName>
</protein>
<accession>G3BFT5</accession>
<evidence type="ECO:0000313" key="3">
    <source>
        <dbReference type="Proteomes" id="UP000000707"/>
    </source>
</evidence>
<feature type="region of interest" description="Disordered" evidence="1">
    <location>
        <begin position="120"/>
        <end position="155"/>
    </location>
</feature>
<dbReference type="OrthoDB" id="10643851at2759"/>
<proteinExistence type="predicted"/>
<gene>
    <name evidence="2" type="ORF">CANTEDRAFT_116800</name>
</gene>
<dbReference type="HOGENOM" id="CLU_1245198_0_0_1"/>
<evidence type="ECO:0000256" key="1">
    <source>
        <dbReference type="SAM" id="MobiDB-lite"/>
    </source>
</evidence>
<feature type="compositionally biased region" description="Polar residues" evidence="1">
    <location>
        <begin position="48"/>
        <end position="57"/>
    </location>
</feature>
<dbReference type="EMBL" id="GL996528">
    <property type="protein sequence ID" value="EGV60727.1"/>
    <property type="molecule type" value="Genomic_DNA"/>
</dbReference>
<sequence>MNIHLADSLEEFDISYIESYNQCVSSVYSDDADALRSRSNSISSKTSQLTLSSPLMNNPDDYSTAKSDAKISIFSDRKLKLTSKDVQDSERTYNVKDFKRPPLKPSATLDSIPCKKTLRRNMGNPFYRPPPPIRANSTGFPPLVNGSPVKKRKLSIDRSMSSFESLLSLAERQRIDSENEADHDDHLHHHLHHHSAGHSCHDLHDTDVSSSSSADGSTSPLS</sequence>
<dbReference type="Proteomes" id="UP000000707">
    <property type="component" value="Unassembled WGS sequence"/>
</dbReference>
<keyword evidence="3" id="KW-1185">Reference proteome</keyword>
<feature type="compositionally biased region" description="Low complexity" evidence="1">
    <location>
        <begin position="38"/>
        <end position="47"/>
    </location>
</feature>
<name>G3BFT5_CANTC</name>
<dbReference type="EMBL" id="GL996528">
    <property type="protein sequence ID" value="EGV60728.1"/>
    <property type="molecule type" value="Genomic_DNA"/>
</dbReference>
<dbReference type="AlphaFoldDB" id="G3BFT5"/>